<dbReference type="EMBL" id="LAZR01035581">
    <property type="protein sequence ID" value="KKL27127.1"/>
    <property type="molecule type" value="Genomic_DNA"/>
</dbReference>
<reference evidence="8" key="1">
    <citation type="journal article" date="2015" name="Nature">
        <title>Complex archaea that bridge the gap between prokaryotes and eukaryotes.</title>
        <authorList>
            <person name="Spang A."/>
            <person name="Saw J.H."/>
            <person name="Jorgensen S.L."/>
            <person name="Zaremba-Niedzwiedzka K."/>
            <person name="Martijn J."/>
            <person name="Lind A.E."/>
            <person name="van Eijk R."/>
            <person name="Schleper C."/>
            <person name="Guy L."/>
            <person name="Ettema T.J."/>
        </authorList>
    </citation>
    <scope>NUCLEOTIDE SEQUENCE</scope>
</reference>
<name>A0A0F9CL07_9ZZZZ</name>
<dbReference type="GO" id="GO:0022857">
    <property type="term" value="F:transmembrane transporter activity"/>
    <property type="evidence" value="ECO:0007669"/>
    <property type="project" value="InterPro"/>
</dbReference>
<evidence type="ECO:0000256" key="6">
    <source>
        <dbReference type="SAM" id="Phobius"/>
    </source>
</evidence>
<feature type="transmembrane region" description="Helical" evidence="6">
    <location>
        <begin position="193"/>
        <end position="212"/>
    </location>
</feature>
<evidence type="ECO:0000256" key="5">
    <source>
        <dbReference type="ARBA" id="ARBA00023136"/>
    </source>
</evidence>
<evidence type="ECO:0000256" key="4">
    <source>
        <dbReference type="ARBA" id="ARBA00022989"/>
    </source>
</evidence>
<feature type="non-terminal residue" evidence="8">
    <location>
        <position position="1"/>
    </location>
</feature>
<dbReference type="Pfam" id="PF13520">
    <property type="entry name" value="AA_permease_2"/>
    <property type="match status" value="1"/>
</dbReference>
<organism evidence="8">
    <name type="scientific">marine sediment metagenome</name>
    <dbReference type="NCBI Taxonomy" id="412755"/>
    <lineage>
        <taxon>unclassified sequences</taxon>
        <taxon>metagenomes</taxon>
        <taxon>ecological metagenomes</taxon>
    </lineage>
</organism>
<keyword evidence="2" id="KW-1003">Cell membrane</keyword>
<feature type="transmembrane region" description="Helical" evidence="6">
    <location>
        <begin position="253"/>
        <end position="272"/>
    </location>
</feature>
<feature type="domain" description="PTS EIIA type-2" evidence="7">
    <location>
        <begin position="321"/>
        <end position="464"/>
    </location>
</feature>
<dbReference type="PROSITE" id="PS51094">
    <property type="entry name" value="PTS_EIIA_TYPE_2"/>
    <property type="match status" value="1"/>
</dbReference>
<dbReference type="GO" id="GO:0005886">
    <property type="term" value="C:plasma membrane"/>
    <property type="evidence" value="ECO:0007669"/>
    <property type="project" value="UniProtKB-SubCell"/>
</dbReference>
<evidence type="ECO:0000256" key="1">
    <source>
        <dbReference type="ARBA" id="ARBA00004651"/>
    </source>
</evidence>
<dbReference type="SUPFAM" id="SSF55804">
    <property type="entry name" value="Phoshotransferase/anion transport protein"/>
    <property type="match status" value="1"/>
</dbReference>
<dbReference type="Gene3D" id="1.20.1740.10">
    <property type="entry name" value="Amino acid/polyamine transporter I"/>
    <property type="match status" value="1"/>
</dbReference>
<dbReference type="InterPro" id="IPR050367">
    <property type="entry name" value="APC_superfamily"/>
</dbReference>
<keyword evidence="3 6" id="KW-0812">Transmembrane</keyword>
<dbReference type="InterPro" id="IPR002293">
    <property type="entry name" value="AA/rel_permease1"/>
</dbReference>
<evidence type="ECO:0000259" key="7">
    <source>
        <dbReference type="PROSITE" id="PS51094"/>
    </source>
</evidence>
<dbReference type="AlphaFoldDB" id="A0A0F9CL07"/>
<protein>
    <recommendedName>
        <fullName evidence="7">PTS EIIA type-2 domain-containing protein</fullName>
    </recommendedName>
</protein>
<feature type="transmembrane region" description="Helical" evidence="6">
    <location>
        <begin position="224"/>
        <end position="247"/>
    </location>
</feature>
<keyword evidence="5 6" id="KW-0472">Membrane</keyword>
<dbReference type="PANTHER" id="PTHR42770">
    <property type="entry name" value="AMINO ACID TRANSPORTER-RELATED"/>
    <property type="match status" value="1"/>
</dbReference>
<proteinExistence type="predicted"/>
<dbReference type="Gene3D" id="3.40.930.10">
    <property type="entry name" value="Mannitol-specific EII, Chain A"/>
    <property type="match status" value="1"/>
</dbReference>
<feature type="transmembrane region" description="Helical" evidence="6">
    <location>
        <begin position="25"/>
        <end position="45"/>
    </location>
</feature>
<sequence length="473" mass="51550">VLGLFVVTGAPSVRQHPNFDNFLDAGWSSVFATAGLVFVSFGGLTKIAGIAEEARDPGRNVPRAMFLSWAVVSVLYVAAVWVMVGVLDAKQIASPEAGFVNYTPLSAAAGAFAGRAGLILLSAAAMAAFVTTGNSGLLAASRSPLAMSRDGLLPGAFAKVSARFRTPYVSILLTSGFMIAMIALLSIQDLVKVASTMKVILFLLMNVAVLIMRGSKLQNYRPVFRMPLVPWLPIAGIVTYVGLIAVMTHKMDLLPLLTTGVFVLGGTLWYVFYVRRKSTPESALVYMVRSVVSKKIYRSTLEDELRQIALERDEVVHDRFDHLIRDCVILDLPEPTAAGQVFQLAAKELAPRIGVDEAVLVDLLHQREAQSSTVIQPGVAIPHVIVDGEKLFDLLMVRCRGGIEFAGTDEPVRICFIMVGSIDERNYHLRALMAVAHVIQEHDFTRRWLAAADSEHLRDIVLLSTRRRDPAPG</sequence>
<feature type="transmembrane region" description="Helical" evidence="6">
    <location>
        <begin position="66"/>
        <end position="87"/>
    </location>
</feature>
<comment type="subcellular location">
    <subcellularLocation>
        <location evidence="1">Cell membrane</location>
        <topology evidence="1">Multi-pass membrane protein</topology>
    </subcellularLocation>
</comment>
<keyword evidence="4 6" id="KW-1133">Transmembrane helix</keyword>
<dbReference type="PANTHER" id="PTHR42770:SF11">
    <property type="entry name" value="INNER MEMBRANE TRANSPORT PROTEIN YBAT"/>
    <property type="match status" value="1"/>
</dbReference>
<evidence type="ECO:0000313" key="8">
    <source>
        <dbReference type="EMBL" id="KKL27127.1"/>
    </source>
</evidence>
<evidence type="ECO:0000256" key="2">
    <source>
        <dbReference type="ARBA" id="ARBA00022475"/>
    </source>
</evidence>
<dbReference type="InterPro" id="IPR016152">
    <property type="entry name" value="PTrfase/Anion_transptr"/>
</dbReference>
<accession>A0A0F9CL07</accession>
<evidence type="ECO:0000256" key="3">
    <source>
        <dbReference type="ARBA" id="ARBA00022692"/>
    </source>
</evidence>
<feature type="transmembrane region" description="Helical" evidence="6">
    <location>
        <begin position="107"/>
        <end position="130"/>
    </location>
</feature>
<gene>
    <name evidence="8" type="ORF">LCGC14_2388300</name>
</gene>
<dbReference type="InterPro" id="IPR002178">
    <property type="entry name" value="PTS_EIIA_type-2_dom"/>
</dbReference>
<dbReference type="Pfam" id="PF00359">
    <property type="entry name" value="PTS_EIIA_2"/>
    <property type="match status" value="1"/>
</dbReference>
<comment type="caution">
    <text evidence="8">The sequence shown here is derived from an EMBL/GenBank/DDBJ whole genome shotgun (WGS) entry which is preliminary data.</text>
</comment>
<feature type="transmembrane region" description="Helical" evidence="6">
    <location>
        <begin position="168"/>
        <end position="187"/>
    </location>
</feature>